<comment type="caution">
    <text evidence="2">The sequence shown here is derived from an EMBL/GenBank/DDBJ whole genome shotgun (WGS) entry which is preliminary data.</text>
</comment>
<keyword evidence="3" id="KW-1185">Reference proteome</keyword>
<feature type="compositionally biased region" description="Pro residues" evidence="1">
    <location>
        <begin position="64"/>
        <end position="73"/>
    </location>
</feature>
<organism evidence="2 3">
    <name type="scientific">Cinchona calisaya</name>
    <dbReference type="NCBI Taxonomy" id="153742"/>
    <lineage>
        <taxon>Eukaryota</taxon>
        <taxon>Viridiplantae</taxon>
        <taxon>Streptophyta</taxon>
        <taxon>Embryophyta</taxon>
        <taxon>Tracheophyta</taxon>
        <taxon>Spermatophyta</taxon>
        <taxon>Magnoliopsida</taxon>
        <taxon>eudicotyledons</taxon>
        <taxon>Gunneridae</taxon>
        <taxon>Pentapetalae</taxon>
        <taxon>asterids</taxon>
        <taxon>lamiids</taxon>
        <taxon>Gentianales</taxon>
        <taxon>Rubiaceae</taxon>
        <taxon>Cinchonoideae</taxon>
        <taxon>Cinchoneae</taxon>
        <taxon>Cinchona</taxon>
    </lineage>
</organism>
<evidence type="ECO:0000313" key="3">
    <source>
        <dbReference type="Proteomes" id="UP001630127"/>
    </source>
</evidence>
<dbReference type="AlphaFoldDB" id="A0ABD2ZS17"/>
<sequence>MYGRTVSRKKWVRLKSLKMNMLMRLVTIFLIYQLTILDGNNLGRASVTLAILPQGFLVAALPVRDPPPPPPPPKPRKPSRPSISPNLSPPPPRPSPYPS</sequence>
<name>A0ABD2ZS17_9GENT</name>
<feature type="compositionally biased region" description="Pro residues" evidence="1">
    <location>
        <begin position="87"/>
        <end position="99"/>
    </location>
</feature>
<accession>A0ABD2ZS17</accession>
<protein>
    <submittedName>
        <fullName evidence="2">Uncharacterized protein</fullName>
    </submittedName>
</protein>
<evidence type="ECO:0000256" key="1">
    <source>
        <dbReference type="SAM" id="MobiDB-lite"/>
    </source>
</evidence>
<reference evidence="2 3" key="1">
    <citation type="submission" date="2024-11" db="EMBL/GenBank/DDBJ databases">
        <title>A near-complete genome assembly of Cinchona calisaya.</title>
        <authorList>
            <person name="Lian D.C."/>
            <person name="Zhao X.W."/>
            <person name="Wei L."/>
        </authorList>
    </citation>
    <scope>NUCLEOTIDE SEQUENCE [LARGE SCALE GENOMIC DNA]</scope>
    <source>
        <tissue evidence="2">Nenye</tissue>
    </source>
</reference>
<gene>
    <name evidence="2" type="ORF">ACH5RR_019116</name>
</gene>
<feature type="region of interest" description="Disordered" evidence="1">
    <location>
        <begin position="63"/>
        <end position="99"/>
    </location>
</feature>
<proteinExistence type="predicted"/>
<evidence type="ECO:0000313" key="2">
    <source>
        <dbReference type="EMBL" id="KAL3520967.1"/>
    </source>
</evidence>
<dbReference type="EMBL" id="JBJUIK010000008">
    <property type="protein sequence ID" value="KAL3520967.1"/>
    <property type="molecule type" value="Genomic_DNA"/>
</dbReference>
<dbReference type="Proteomes" id="UP001630127">
    <property type="component" value="Unassembled WGS sequence"/>
</dbReference>